<accession>A0A438FD50</accession>
<dbReference type="PANTHER" id="PTHR33240">
    <property type="entry name" value="OS08G0508500 PROTEIN"/>
    <property type="match status" value="1"/>
</dbReference>
<dbReference type="PANTHER" id="PTHR33240:SF15">
    <property type="entry name" value="GAG-PRO-LIKE PROTEIN"/>
    <property type="match status" value="1"/>
</dbReference>
<dbReference type="Proteomes" id="UP000288805">
    <property type="component" value="Unassembled WGS sequence"/>
</dbReference>
<protein>
    <recommendedName>
        <fullName evidence="1">Retrotransposon gag domain-containing protein</fullName>
    </recommendedName>
</protein>
<reference evidence="2 3" key="1">
    <citation type="journal article" date="2018" name="PLoS Genet.">
        <title>Population sequencing reveals clonal diversity and ancestral inbreeding in the grapevine cultivar Chardonnay.</title>
        <authorList>
            <person name="Roach M.J."/>
            <person name="Johnson D.L."/>
            <person name="Bohlmann J."/>
            <person name="van Vuuren H.J."/>
            <person name="Jones S.J."/>
            <person name="Pretorius I.S."/>
            <person name="Schmidt S.A."/>
            <person name="Borneman A.R."/>
        </authorList>
    </citation>
    <scope>NUCLEOTIDE SEQUENCE [LARGE SCALE GENOMIC DNA]</scope>
    <source>
        <strain evidence="3">cv. Chardonnay</strain>
        <tissue evidence="2">Leaf</tissue>
    </source>
</reference>
<dbReference type="InterPro" id="IPR005162">
    <property type="entry name" value="Retrotrans_gag_dom"/>
</dbReference>
<sequence>MHFKQFMTLNIRNDALLCKVFLASLYGQAFSWFHRLSQNSVNTFRDISEAFVGHYSCFVRHKQNISTLQNIKLQENESLRDFMKRIGQVSLAKKSPATMDNLFKLADKYPVLEDDVQTATQQHNFSEGSVRPIDGTITFPPVGANRILQPRENALVLTLRVGGFDVRRVLVDPGNSTDLLQICPVTLNVQFLVVDDLSSYNAIMGRAWLHRMKVVPSTYHQMVSYLMEEEQVDLLSSQLLARECYQVALDSRHLVGDEARLESSNIREQ</sequence>
<organism evidence="2 3">
    <name type="scientific">Vitis vinifera</name>
    <name type="common">Grape</name>
    <dbReference type="NCBI Taxonomy" id="29760"/>
    <lineage>
        <taxon>Eukaryota</taxon>
        <taxon>Viridiplantae</taxon>
        <taxon>Streptophyta</taxon>
        <taxon>Embryophyta</taxon>
        <taxon>Tracheophyta</taxon>
        <taxon>Spermatophyta</taxon>
        <taxon>Magnoliopsida</taxon>
        <taxon>eudicotyledons</taxon>
        <taxon>Gunneridae</taxon>
        <taxon>Pentapetalae</taxon>
        <taxon>rosids</taxon>
        <taxon>Vitales</taxon>
        <taxon>Vitaceae</taxon>
        <taxon>Viteae</taxon>
        <taxon>Vitis</taxon>
    </lineage>
</organism>
<proteinExistence type="predicted"/>
<dbReference type="Pfam" id="PF03732">
    <property type="entry name" value="Retrotrans_gag"/>
    <property type="match status" value="1"/>
</dbReference>
<evidence type="ECO:0000313" key="3">
    <source>
        <dbReference type="Proteomes" id="UP000288805"/>
    </source>
</evidence>
<evidence type="ECO:0000313" key="2">
    <source>
        <dbReference type="EMBL" id="RVW57894.1"/>
    </source>
</evidence>
<comment type="caution">
    <text evidence="2">The sequence shown here is derived from an EMBL/GenBank/DDBJ whole genome shotgun (WGS) entry which is preliminary data.</text>
</comment>
<dbReference type="AlphaFoldDB" id="A0A438FD50"/>
<evidence type="ECO:0000259" key="1">
    <source>
        <dbReference type="Pfam" id="PF03732"/>
    </source>
</evidence>
<feature type="domain" description="Retrotransposon gag" evidence="1">
    <location>
        <begin position="20"/>
        <end position="88"/>
    </location>
</feature>
<gene>
    <name evidence="2" type="ORF">CK203_111593</name>
</gene>
<name>A0A438FD50_VITVI</name>
<dbReference type="EMBL" id="QGNW01001004">
    <property type="protein sequence ID" value="RVW57894.1"/>
    <property type="molecule type" value="Genomic_DNA"/>
</dbReference>